<evidence type="ECO:0000313" key="2">
    <source>
        <dbReference type="EMBL" id="MCQ8773131.1"/>
    </source>
</evidence>
<dbReference type="AlphaFoldDB" id="A0A9X2RR43"/>
<dbReference type="RefSeq" id="WP_256791230.1">
    <property type="nucleotide sequence ID" value="NZ_JANIID010000027.1"/>
</dbReference>
<accession>A0A9X2RR43</accession>
<feature type="region of interest" description="Disordered" evidence="1">
    <location>
        <begin position="187"/>
        <end position="211"/>
    </location>
</feature>
<dbReference type="EMBL" id="JANIID010000027">
    <property type="protein sequence ID" value="MCQ8773131.1"/>
    <property type="molecule type" value="Genomic_DNA"/>
</dbReference>
<proteinExistence type="predicted"/>
<organism evidence="2 3">
    <name type="scientific">Streptomyces telluris</name>
    <dbReference type="NCBI Taxonomy" id="2720021"/>
    <lineage>
        <taxon>Bacteria</taxon>
        <taxon>Bacillati</taxon>
        <taxon>Actinomycetota</taxon>
        <taxon>Actinomycetes</taxon>
        <taxon>Kitasatosporales</taxon>
        <taxon>Streptomycetaceae</taxon>
        <taxon>Streptomyces</taxon>
    </lineage>
</organism>
<comment type="caution">
    <text evidence="2">The sequence shown here is derived from an EMBL/GenBank/DDBJ whole genome shotgun (WGS) entry which is preliminary data.</text>
</comment>
<keyword evidence="3" id="KW-1185">Reference proteome</keyword>
<dbReference type="Proteomes" id="UP001142374">
    <property type="component" value="Unassembled WGS sequence"/>
</dbReference>
<sequence length="211" mass="22729">MADPAATADVQDFVKFCVSLTGFTAFDLYATDMAGAYLDTARGQVGPEPFETFWTAWKQAVTGGGGPQDLTPTHREVARALVYLWYTGAWPRLAPAAHADLRREKANAEFVVAPEAYVEGLVWRTFHGHPSGAKPPGFGTWGVRPPAPPEVQELRDRVGVRDVAYRTGLDAEVSPEDIPAHLLPGFRAGRHVPPSKVPVATAPGTVDEGRA</sequence>
<evidence type="ECO:0000256" key="1">
    <source>
        <dbReference type="SAM" id="MobiDB-lite"/>
    </source>
</evidence>
<protein>
    <submittedName>
        <fullName evidence="2">Uncharacterized protein</fullName>
    </submittedName>
</protein>
<reference evidence="2" key="1">
    <citation type="submission" date="2022-06" db="EMBL/GenBank/DDBJ databases">
        <title>WGS of actinobacteria.</title>
        <authorList>
            <person name="Thawai C."/>
        </authorList>
    </citation>
    <scope>NUCLEOTIDE SEQUENCE</scope>
    <source>
        <strain evidence="2">AA8</strain>
    </source>
</reference>
<gene>
    <name evidence="2" type="ORF">NQU55_25700</name>
</gene>
<name>A0A9X2RR43_9ACTN</name>
<evidence type="ECO:0000313" key="3">
    <source>
        <dbReference type="Proteomes" id="UP001142374"/>
    </source>
</evidence>